<proteinExistence type="predicted"/>
<dbReference type="KEGG" id="vg:80020058"/>
<dbReference type="EMBL" id="OP297545">
    <property type="protein sequence ID" value="UXE04799.1"/>
    <property type="molecule type" value="Genomic_DNA"/>
</dbReference>
<reference evidence="1" key="1">
    <citation type="submission" date="2022-08" db="EMBL/GenBank/DDBJ databases">
        <authorList>
            <person name="Dojs M.A."/>
            <person name="Fleischacker C.L."/>
            <person name="Jackson S.M."/>
            <person name="Feiring S.B."/>
            <person name="Webb R.J."/>
            <person name="Schaefbauer A.B."/>
            <person name="Vigness C.A."/>
            <person name="Boyle B.L."/>
            <person name="Frank J.R."/>
            <person name="Fleischacker T.C."/>
            <person name="Ackerman S.B."/>
            <person name="Balish M.F."/>
            <person name="Garlena R.A."/>
            <person name="Russell D.A."/>
            <person name="Jacobs-Sera D."/>
            <person name="Hatfull G.F."/>
        </authorList>
    </citation>
    <scope>NUCLEOTIDE SEQUENCE</scope>
</reference>
<keyword evidence="2" id="KW-1185">Reference proteome</keyword>
<gene>
    <name evidence="1" type="primary">63</name>
    <name evidence="1" type="ORF">SEA_SHAMBRE1_63</name>
</gene>
<name>A0A977PS11_9CAUD</name>
<evidence type="ECO:0000313" key="2">
    <source>
        <dbReference type="Proteomes" id="UP001063033"/>
    </source>
</evidence>
<dbReference type="GeneID" id="80020058"/>
<sequence length="121" mass="13326">MPSPARNRAKGTELERKAADYLKEKVSRYIDRRAKTGAKDKGDLVNVHHENGADIAVECKYEAKMRLAGWAAEAETERINLGAIAGVIIHKRHGKGAPADQWVTMTLADFAAILTGKRDDQ</sequence>
<accession>A0A977PS11</accession>
<dbReference type="Proteomes" id="UP001063033">
    <property type="component" value="Segment"/>
</dbReference>
<dbReference type="RefSeq" id="YP_010755406.1">
    <property type="nucleotide sequence ID" value="NC_073469.1"/>
</dbReference>
<organism evidence="1 2">
    <name type="scientific">Arthrobacter phage Shambre1</name>
    <dbReference type="NCBI Taxonomy" id="2927284"/>
    <lineage>
        <taxon>Viruses</taxon>
        <taxon>Duplodnaviria</taxon>
        <taxon>Heunggongvirae</taxon>
        <taxon>Uroviricota</taxon>
        <taxon>Caudoviricetes</taxon>
        <taxon>Bismarckvirus</taxon>
        <taxon>Bismarckvirus shambre1</taxon>
    </lineage>
</organism>
<evidence type="ECO:0000313" key="1">
    <source>
        <dbReference type="EMBL" id="UXE04799.1"/>
    </source>
</evidence>
<protein>
    <submittedName>
        <fullName evidence="1">Holliday junction resolvase</fullName>
    </submittedName>
</protein>